<dbReference type="EnsemblMetazoa" id="SCAU004827-RB">
    <property type="protein sequence ID" value="SCAU004827-PB"/>
    <property type="gene ID" value="SCAU004827"/>
</dbReference>
<feature type="region of interest" description="Disordered" evidence="1">
    <location>
        <begin position="123"/>
        <end position="143"/>
    </location>
</feature>
<organism evidence="2 3">
    <name type="scientific">Stomoxys calcitrans</name>
    <name type="common">Stable fly</name>
    <name type="synonym">Conops calcitrans</name>
    <dbReference type="NCBI Taxonomy" id="35570"/>
    <lineage>
        <taxon>Eukaryota</taxon>
        <taxon>Metazoa</taxon>
        <taxon>Ecdysozoa</taxon>
        <taxon>Arthropoda</taxon>
        <taxon>Hexapoda</taxon>
        <taxon>Insecta</taxon>
        <taxon>Pterygota</taxon>
        <taxon>Neoptera</taxon>
        <taxon>Endopterygota</taxon>
        <taxon>Diptera</taxon>
        <taxon>Brachycera</taxon>
        <taxon>Muscomorpha</taxon>
        <taxon>Muscoidea</taxon>
        <taxon>Muscidae</taxon>
        <taxon>Stomoxys</taxon>
    </lineage>
</organism>
<protein>
    <submittedName>
        <fullName evidence="2">Uncharacterized protein</fullName>
    </submittedName>
</protein>
<feature type="compositionally biased region" description="Low complexity" evidence="1">
    <location>
        <begin position="472"/>
        <end position="483"/>
    </location>
</feature>
<evidence type="ECO:0000313" key="2">
    <source>
        <dbReference type="EnsemblMetazoa" id="SCAU004827-PB"/>
    </source>
</evidence>
<feature type="region of interest" description="Disordered" evidence="1">
    <location>
        <begin position="214"/>
        <end position="249"/>
    </location>
</feature>
<feature type="compositionally biased region" description="Polar residues" evidence="1">
    <location>
        <begin position="298"/>
        <end position="317"/>
    </location>
</feature>
<feature type="region of interest" description="Disordered" evidence="1">
    <location>
        <begin position="1"/>
        <end position="94"/>
    </location>
</feature>
<keyword evidence="3" id="KW-1185">Reference proteome</keyword>
<feature type="compositionally biased region" description="Polar residues" evidence="1">
    <location>
        <begin position="694"/>
        <end position="738"/>
    </location>
</feature>
<feature type="compositionally biased region" description="Basic and acidic residues" evidence="1">
    <location>
        <begin position="462"/>
        <end position="471"/>
    </location>
</feature>
<feature type="compositionally biased region" description="Polar residues" evidence="1">
    <location>
        <begin position="48"/>
        <end position="61"/>
    </location>
</feature>
<reference evidence="2" key="2">
    <citation type="submission" date="2020-05" db="UniProtKB">
        <authorList>
            <consortium name="EnsemblMetazoa"/>
        </authorList>
    </citation>
    <scope>IDENTIFICATION</scope>
    <source>
        <strain evidence="2">USDA</strain>
    </source>
</reference>
<name>A0A1I8P4S7_STOCA</name>
<proteinExistence type="predicted"/>
<dbReference type="EnsemblMetazoa" id="SCAU004827-RD">
    <property type="protein sequence ID" value="SCAU004827-PD"/>
    <property type="gene ID" value="SCAU004827"/>
</dbReference>
<feature type="compositionally biased region" description="Basic and acidic residues" evidence="1">
    <location>
        <begin position="496"/>
        <end position="508"/>
    </location>
</feature>
<dbReference type="OrthoDB" id="7853844at2759"/>
<dbReference type="STRING" id="35570.A0A1I8P4S7"/>
<feature type="compositionally biased region" description="Basic residues" evidence="1">
    <location>
        <begin position="997"/>
        <end position="1010"/>
    </location>
</feature>
<feature type="compositionally biased region" description="Low complexity" evidence="1">
    <location>
        <begin position="981"/>
        <end position="992"/>
    </location>
</feature>
<accession>A0A1I8P4S7</accession>
<gene>
    <name evidence="2" type="primary">106092585</name>
</gene>
<feature type="compositionally biased region" description="Polar residues" evidence="1">
    <location>
        <begin position="79"/>
        <end position="94"/>
    </location>
</feature>
<dbReference type="VEuPathDB" id="VectorBase:SCAU004827"/>
<feature type="compositionally biased region" description="Low complexity" evidence="1">
    <location>
        <begin position="837"/>
        <end position="847"/>
    </location>
</feature>
<evidence type="ECO:0000256" key="1">
    <source>
        <dbReference type="SAM" id="MobiDB-lite"/>
    </source>
</evidence>
<feature type="region of interest" description="Disordered" evidence="1">
    <location>
        <begin position="974"/>
        <end position="1033"/>
    </location>
</feature>
<feature type="region of interest" description="Disordered" evidence="1">
    <location>
        <begin position="427"/>
        <end position="526"/>
    </location>
</feature>
<feature type="region of interest" description="Disordered" evidence="1">
    <location>
        <begin position="821"/>
        <end position="887"/>
    </location>
</feature>
<sequence>MPRMFANEFVYSSTSDDRYNEFMANASSPPLPQYVAQGQHGQQHQHHNQLPSSALTSSTSMHEARNSKSRSRSPPQPHVQASNQSSDEAQNASPEIQQHIHTISSNDSLEEEQQQSFDEYQATKAGPVASVSSNDAEDFEGFEDDVTPSQYKRNILDHKRFHLKRQYNKDCLEDSEGAVEAIEVEDDDEVVERIDDQIILRPGMDKTPIRKQNNAVCYPHTPNKRKKQQRERGGIATTPPHIKTPPDQIFEINSDSTTISQKQKRKLINEKFEPYFILNEHYKNLDNVAAAAAPNKCSTESTSEFPVSSPSNPQQPRGSGKYPPRPPLLKNTLPGDSFERQLAMITAYNPQMTLMEKIDGWRCDDECSDVEDVSLFDQEFKRFEKHRKSEMAKQTNSKAIVNEKKYDFDTFKWMLVYNMNVPQKNNKRHGAAGAGGSAGGFSSMGAQKVHEETSETSSDSCESVKHIDERPSTSATAQQQLQQRRCKPPTTNMESSDVKKRFVKETNTKRNQNSTSPPATSSSENEQRYFFQNSKKMPGPHRRFPPTGGGGREIQIHEKLLCPSSSEEANSQDVPTPMQLKVNPPNNLRQKAIATRDSKNLSCLANTKENDSGFRLHRLNREIDKKSSSSMVEHKEPKPISRDKLIDEIDKSIDLEQQISSSTQQIGVNKQQRELFKTPTVPPKYIHNSTLGETTINKTTTPSAAPKGATSTTSLESQTKTSAAVAETTNIPEATSSMVDVKLENEDNDYDGVYHQQHEFCNYLGLTGMSTATAMANAVAELAQCNLTRRSMRVLRQQQQERKEKSAKEEREMWALKEKQLNELKKHNRGPRLGSSTTTTTTTMTDNNEQRRREERTNSEPIYSILAPKEKKKKISNTSQNSSKAVVKTEQPQIKILCHIAASPPADHKGGEDEVDSILNKECIREVTPPPTPPPVMPLRESLMRGAKRQQQKHNKEGKEIKSEFKTDCYLASDEERKDSLPQLESSSPSISESRKKTLKSPRLTSHKSTIKVAGQSTNLQVNDENKEQPTAAAATTTKLLKEQTQLQSPSRQMTTLHTPTVYKTEILCDSPATITSRKSHFKSSLSVSNEIANNKEQQIDSSMEIKDISGGDENLQVNDRALTPTSAVIKEKLQAALEESRKTKPSIFIVQTLESTTETNKTPTKTVSLNGGFLDKAKLETRTTATINIQTTPTSTRQKKLVENLNLLDKKRFANITSRMAKVMGKKNGTKNLLRTRHKKHALSCSLRSAPKRELRARKIFLIKTSSPVSKKEGQLKQTTKTSKELEAVPSKPNKITKSTKPKEISNKPISVGESKPPEVVNNNNNNNKSYRNAQTETCDFEVYNIRRRTRLMAKASALLQRSKRRMSLAGGPVLNFRSKMLQKSNVGLNTMQKTQKRQPKIWMKRVNVEVQTKTLSASSTPPQPQLLQAHTPKKYDQQNDVVVFNNIQVKQNSPSPCCNLQESDNVVVSSTTNCYDERPTQSRIPSSPITLRSAHSTASCMVVSTPPETKDNWTQSDAPTIDNGAIRFLNPISSTLHMMRNPLNSDHGLVQYIYYEVDTLIVVQERLISFWKSSSLLNTLWAQAALNVGSTQQQSQKALNSLQSKTNNTMSHMMQDQIQVPLVRNNFKSKVFSSAAVYGEWLPLGELKRLPYDEEVQAPYANRICLHNSTPIYVEMRARQLPKNHRECNLLSMYINIYYFHDEDMIAKTNSIPLDTIQSELHSVNYTTLVDSRYFIMTWPQENLLGKTRSGLCKYSLTPQLDTLASIREFKSMRHTIRYLECMSDDKLIGFGDSQVTVWDHHSGDVIMNYDLGIPLGKNLGSVYYPRQEMDQNNMIILFQCRDFKTDVVDEPPELLTLACTIDHTQTSYRILRQQLLPASFKIIKRAINTGEHLVITNANDEEIWISCNNPALMVYMPKQQQGRLQQHQEQLLQQQQERFYSRSKPHLVELTGQTLNFDTLANYVLKLAAGKALLQNNII</sequence>
<feature type="compositionally biased region" description="Basic and acidic residues" evidence="1">
    <location>
        <begin position="848"/>
        <end position="858"/>
    </location>
</feature>
<dbReference type="Proteomes" id="UP000095300">
    <property type="component" value="Unassembled WGS sequence"/>
</dbReference>
<evidence type="ECO:0000313" key="3">
    <source>
        <dbReference type="Proteomes" id="UP000095300"/>
    </source>
</evidence>
<feature type="region of interest" description="Disordered" evidence="1">
    <location>
        <begin position="694"/>
        <end position="739"/>
    </location>
</feature>
<dbReference type="KEGG" id="scac:106092585"/>
<reference evidence="3" key="1">
    <citation type="submission" date="2015-05" db="EMBL/GenBank/DDBJ databases">
        <authorList>
            <person name="Wilson R.K."/>
            <person name="Warren W.C."/>
            <person name="Olafson P."/>
        </authorList>
    </citation>
    <scope>NUCLEOTIDE SEQUENCE [LARGE SCALE GENOMIC DNA]</scope>
    <source>
        <strain evidence="3">USDA</strain>
    </source>
</reference>
<feature type="region of interest" description="Disordered" evidence="1">
    <location>
        <begin position="1273"/>
        <end position="1333"/>
    </location>
</feature>
<dbReference type="EnsemblMetazoa" id="SCAU004827-RA">
    <property type="protein sequence ID" value="SCAU004827-PA"/>
    <property type="gene ID" value="SCAU004827"/>
</dbReference>
<feature type="compositionally biased region" description="Polar residues" evidence="1">
    <location>
        <begin position="509"/>
        <end position="526"/>
    </location>
</feature>
<feature type="region of interest" description="Disordered" evidence="1">
    <location>
        <begin position="298"/>
        <end position="330"/>
    </location>
</feature>